<dbReference type="InterPro" id="IPR017452">
    <property type="entry name" value="GPCR_Rhodpsn_7TM"/>
</dbReference>
<comment type="caution">
    <text evidence="7">The sequence shown here is derived from an EMBL/GenBank/DDBJ whole genome shotgun (WGS) entry which is preliminary data.</text>
</comment>
<evidence type="ECO:0000259" key="6">
    <source>
        <dbReference type="PROSITE" id="PS50262"/>
    </source>
</evidence>
<evidence type="ECO:0000256" key="5">
    <source>
        <dbReference type="SAM" id="Phobius"/>
    </source>
</evidence>
<evidence type="ECO:0000256" key="4">
    <source>
        <dbReference type="ARBA" id="ARBA00023136"/>
    </source>
</evidence>
<evidence type="ECO:0000313" key="8">
    <source>
        <dbReference type="Proteomes" id="UP000593567"/>
    </source>
</evidence>
<keyword evidence="8" id="KW-1185">Reference proteome</keyword>
<dbReference type="EMBL" id="VXIV02003176">
    <property type="protein sequence ID" value="KAF6020414.1"/>
    <property type="molecule type" value="Genomic_DNA"/>
</dbReference>
<evidence type="ECO:0000256" key="2">
    <source>
        <dbReference type="ARBA" id="ARBA00022692"/>
    </source>
</evidence>
<feature type="domain" description="G-protein coupled receptors family 1 profile" evidence="6">
    <location>
        <begin position="1"/>
        <end position="243"/>
    </location>
</feature>
<sequence length="275" mass="30898">MKHLRETKYFGILVSLTLSDMIHSAASILKVSCEMKSSILELPAKASYWLFIIFNAISGSSVLIRYLVLLISSIERYVAVCQPFQYGEHPLVNNTKVIFGVIFISSFLLSTLINTTARLPICQSALQVKYVSGLASSAIYYSMAAIVVLFMLSTAILLAIVWWELRLMVKRSTAADNSGLIAGSRYVIWKFVLHFLRYIPTMLYSVFQVQKLKAAVVETTEASAIIFGSLMRIVSLAAFWYLHPQCVKSLKHVLRFNRCSGEDQPSGNVVNLERY</sequence>
<protein>
    <recommendedName>
        <fullName evidence="6">G-protein coupled receptors family 1 profile domain-containing protein</fullName>
    </recommendedName>
</protein>
<comment type="subcellular location">
    <subcellularLocation>
        <location evidence="1">Membrane</location>
    </subcellularLocation>
</comment>
<dbReference type="SUPFAM" id="SSF81321">
    <property type="entry name" value="Family A G protein-coupled receptor-like"/>
    <property type="match status" value="1"/>
</dbReference>
<keyword evidence="3 5" id="KW-1133">Transmembrane helix</keyword>
<feature type="transmembrane region" description="Helical" evidence="5">
    <location>
        <begin position="97"/>
        <end position="119"/>
    </location>
</feature>
<keyword evidence="2 5" id="KW-0812">Transmembrane</keyword>
<gene>
    <name evidence="7" type="ORF">EB796_021276</name>
</gene>
<feature type="transmembrane region" description="Helical" evidence="5">
    <location>
        <begin position="48"/>
        <end position="68"/>
    </location>
</feature>
<feature type="transmembrane region" description="Helical" evidence="5">
    <location>
        <begin position="222"/>
        <end position="242"/>
    </location>
</feature>
<feature type="transmembrane region" description="Helical" evidence="5">
    <location>
        <begin position="139"/>
        <end position="165"/>
    </location>
</feature>
<evidence type="ECO:0000256" key="1">
    <source>
        <dbReference type="ARBA" id="ARBA00004370"/>
    </source>
</evidence>
<dbReference type="OrthoDB" id="6147321at2759"/>
<dbReference type="PROSITE" id="PS50262">
    <property type="entry name" value="G_PROTEIN_RECEP_F1_2"/>
    <property type="match status" value="1"/>
</dbReference>
<name>A0A7J7J3Y3_BUGNE</name>
<keyword evidence="4 5" id="KW-0472">Membrane</keyword>
<dbReference type="Gene3D" id="1.20.1070.10">
    <property type="entry name" value="Rhodopsin 7-helix transmembrane proteins"/>
    <property type="match status" value="1"/>
</dbReference>
<evidence type="ECO:0000313" key="7">
    <source>
        <dbReference type="EMBL" id="KAF6020414.1"/>
    </source>
</evidence>
<proteinExistence type="predicted"/>
<organism evidence="7 8">
    <name type="scientific">Bugula neritina</name>
    <name type="common">Brown bryozoan</name>
    <name type="synonym">Sertularia neritina</name>
    <dbReference type="NCBI Taxonomy" id="10212"/>
    <lineage>
        <taxon>Eukaryota</taxon>
        <taxon>Metazoa</taxon>
        <taxon>Spiralia</taxon>
        <taxon>Lophotrochozoa</taxon>
        <taxon>Bryozoa</taxon>
        <taxon>Gymnolaemata</taxon>
        <taxon>Cheilostomatida</taxon>
        <taxon>Flustrina</taxon>
        <taxon>Buguloidea</taxon>
        <taxon>Bugulidae</taxon>
        <taxon>Bugula</taxon>
    </lineage>
</organism>
<reference evidence="7" key="1">
    <citation type="submission" date="2020-06" db="EMBL/GenBank/DDBJ databases">
        <title>Draft genome of Bugula neritina, a colonial animal packing powerful symbionts and potential medicines.</title>
        <authorList>
            <person name="Rayko M."/>
        </authorList>
    </citation>
    <scope>NUCLEOTIDE SEQUENCE [LARGE SCALE GENOMIC DNA]</scope>
    <source>
        <strain evidence="7">Kwan_BN1</strain>
    </source>
</reference>
<evidence type="ECO:0000256" key="3">
    <source>
        <dbReference type="ARBA" id="ARBA00022989"/>
    </source>
</evidence>
<feature type="transmembrane region" description="Helical" evidence="5">
    <location>
        <begin position="186"/>
        <end position="207"/>
    </location>
</feature>
<dbReference type="GO" id="GO:0016020">
    <property type="term" value="C:membrane"/>
    <property type="evidence" value="ECO:0007669"/>
    <property type="project" value="UniProtKB-SubCell"/>
</dbReference>
<dbReference type="Proteomes" id="UP000593567">
    <property type="component" value="Unassembled WGS sequence"/>
</dbReference>
<accession>A0A7J7J3Y3</accession>
<dbReference type="AlphaFoldDB" id="A0A7J7J3Y3"/>